<keyword evidence="3" id="KW-0614">Plasmid</keyword>
<sequence>MNFPIGELSKRTGTKVPTIRYYESIGLLPEPLRTEGNQRRYDRGHLDRLSFIRHARSLGFEVTDIRELLAMSERPQDSCHQADSIARGHLVKVERRIEQLETLRHELQRMVNECDHGRICDCRIIEVLADHDQCETDHSYPAHFEAVGSS</sequence>
<dbReference type="InterPro" id="IPR047057">
    <property type="entry name" value="MerR_fam"/>
</dbReference>
<dbReference type="Proteomes" id="UP001369958">
    <property type="component" value="Plasmid unnamed"/>
</dbReference>
<proteinExistence type="predicted"/>
<dbReference type="SUPFAM" id="SSF46955">
    <property type="entry name" value="Putative DNA-binding domain"/>
    <property type="match status" value="1"/>
</dbReference>
<evidence type="ECO:0000313" key="4">
    <source>
        <dbReference type="Proteomes" id="UP001369958"/>
    </source>
</evidence>
<evidence type="ECO:0000259" key="2">
    <source>
        <dbReference type="PROSITE" id="PS50937"/>
    </source>
</evidence>
<dbReference type="InterPro" id="IPR009061">
    <property type="entry name" value="DNA-bd_dom_put_sf"/>
</dbReference>
<dbReference type="PANTHER" id="PTHR30204">
    <property type="entry name" value="REDOX-CYCLING DRUG-SENSING TRANSCRIPTIONAL ACTIVATOR SOXR"/>
    <property type="match status" value="1"/>
</dbReference>
<dbReference type="RefSeq" id="WP_338610997.1">
    <property type="nucleotide sequence ID" value="NZ_CP146276.1"/>
</dbReference>
<dbReference type="SMART" id="SM00422">
    <property type="entry name" value="HTH_MERR"/>
    <property type="match status" value="1"/>
</dbReference>
<dbReference type="PROSITE" id="PS50937">
    <property type="entry name" value="HTH_MERR_2"/>
    <property type="match status" value="1"/>
</dbReference>
<keyword evidence="1" id="KW-0238">DNA-binding</keyword>
<organism evidence="3 4">
    <name type="scientific">Pelagibacterium nitratireducens</name>
    <dbReference type="NCBI Taxonomy" id="1046114"/>
    <lineage>
        <taxon>Bacteria</taxon>
        <taxon>Pseudomonadati</taxon>
        <taxon>Pseudomonadota</taxon>
        <taxon>Alphaproteobacteria</taxon>
        <taxon>Hyphomicrobiales</taxon>
        <taxon>Devosiaceae</taxon>
        <taxon>Pelagibacterium</taxon>
    </lineage>
</organism>
<feature type="domain" description="HTH merR-type" evidence="2">
    <location>
        <begin position="2"/>
        <end position="71"/>
    </location>
</feature>
<accession>A0ABZ2I4S5</accession>
<evidence type="ECO:0000256" key="1">
    <source>
        <dbReference type="ARBA" id="ARBA00023125"/>
    </source>
</evidence>
<keyword evidence="4" id="KW-1185">Reference proteome</keyword>
<dbReference type="PANTHER" id="PTHR30204:SF92">
    <property type="entry name" value="HTH-TYPE TRANSCRIPTIONAL REGULATOR ZNTR"/>
    <property type="match status" value="1"/>
</dbReference>
<dbReference type="CDD" id="cd04785">
    <property type="entry name" value="HTH_CadR-PbrR-like"/>
    <property type="match status" value="1"/>
</dbReference>
<dbReference type="PRINTS" id="PR00040">
    <property type="entry name" value="HTHMERR"/>
</dbReference>
<dbReference type="Pfam" id="PF13411">
    <property type="entry name" value="MerR_1"/>
    <property type="match status" value="1"/>
</dbReference>
<dbReference type="EMBL" id="CP146276">
    <property type="protein sequence ID" value="WWT34863.1"/>
    <property type="molecule type" value="Genomic_DNA"/>
</dbReference>
<dbReference type="InterPro" id="IPR000551">
    <property type="entry name" value="MerR-type_HTH_dom"/>
</dbReference>
<reference evidence="3 4" key="1">
    <citation type="submission" date="2024-02" db="EMBL/GenBank/DDBJ databases">
        <title>Complete genome sequence of Pelagibacterium nitratireducens ZH15.</title>
        <authorList>
            <person name="Zhao L.H."/>
        </authorList>
    </citation>
    <scope>NUCLEOTIDE SEQUENCE [LARGE SCALE GENOMIC DNA]</scope>
    <source>
        <strain evidence="3 4">ZH15</strain>
        <plasmid evidence="3 4">unnamed</plasmid>
    </source>
</reference>
<geneLocation type="plasmid" evidence="3 4">
    <name>unnamed</name>
</geneLocation>
<protein>
    <submittedName>
        <fullName evidence="3">Helix-turn-helix domain-containing protein</fullName>
    </submittedName>
</protein>
<name>A0ABZ2I4S5_9HYPH</name>
<dbReference type="Gene3D" id="1.10.1660.10">
    <property type="match status" value="1"/>
</dbReference>
<gene>
    <name evidence="3" type="ORF">V6617_18410</name>
</gene>
<evidence type="ECO:0000313" key="3">
    <source>
        <dbReference type="EMBL" id="WWT34863.1"/>
    </source>
</evidence>